<comment type="caution">
    <text evidence="1">The sequence shown here is derived from an EMBL/GenBank/DDBJ whole genome shotgun (WGS) entry which is preliminary data.</text>
</comment>
<gene>
    <name evidence="1" type="ORF">RclHR1_05400004</name>
</gene>
<dbReference type="AlphaFoldDB" id="A0A2Z6S5H7"/>
<keyword evidence="2" id="KW-1185">Reference proteome</keyword>
<evidence type="ECO:0000313" key="2">
    <source>
        <dbReference type="Proteomes" id="UP000247702"/>
    </source>
</evidence>
<dbReference type="EMBL" id="BEXD01003916">
    <property type="protein sequence ID" value="GBC03942.1"/>
    <property type="molecule type" value="Genomic_DNA"/>
</dbReference>
<protein>
    <submittedName>
        <fullName evidence="1">Uncharacterized protein</fullName>
    </submittedName>
</protein>
<evidence type="ECO:0000313" key="1">
    <source>
        <dbReference type="EMBL" id="GBC03942.1"/>
    </source>
</evidence>
<accession>A0A2Z6S5H7</accession>
<organism evidence="1 2">
    <name type="scientific">Rhizophagus clarus</name>
    <dbReference type="NCBI Taxonomy" id="94130"/>
    <lineage>
        <taxon>Eukaryota</taxon>
        <taxon>Fungi</taxon>
        <taxon>Fungi incertae sedis</taxon>
        <taxon>Mucoromycota</taxon>
        <taxon>Glomeromycotina</taxon>
        <taxon>Glomeromycetes</taxon>
        <taxon>Glomerales</taxon>
        <taxon>Glomeraceae</taxon>
        <taxon>Rhizophagus</taxon>
    </lineage>
</organism>
<proteinExistence type="predicted"/>
<dbReference type="Proteomes" id="UP000247702">
    <property type="component" value="Unassembled WGS sequence"/>
</dbReference>
<sequence length="205" mass="24938">MNFNNLTTPSCPSQYSVHPQENIVTNKYSFFYAPSNDFQLYHIFCEETPLTFELVSRLINNADNNLIHNYSRFDNTYVFYHQQPEIKKIYRVTCEMISHTFIFQFLNKIIYGNYSFQYEYEQQEFSKRHQENLKFHLKKDLIHYLTSKPTYEQESDLFKKFIQDYYVYESMINPDSTQMSNPQNDKGNYNQDYCGNNNYFNNYFQ</sequence>
<name>A0A2Z6S5H7_9GLOM</name>
<reference evidence="1 2" key="1">
    <citation type="submission" date="2017-11" db="EMBL/GenBank/DDBJ databases">
        <title>The genome of Rhizophagus clarus HR1 reveals common genetic basis of auxotrophy among arbuscular mycorrhizal fungi.</title>
        <authorList>
            <person name="Kobayashi Y."/>
        </authorList>
    </citation>
    <scope>NUCLEOTIDE SEQUENCE [LARGE SCALE GENOMIC DNA]</scope>
    <source>
        <strain evidence="1 2">HR1</strain>
    </source>
</reference>